<name>A0ABN9WQN6_9DINO</name>
<evidence type="ECO:0000313" key="1">
    <source>
        <dbReference type="EMBL" id="CAK0887417.1"/>
    </source>
</evidence>
<dbReference type="InterPro" id="IPR029058">
    <property type="entry name" value="AB_hydrolase_fold"/>
</dbReference>
<evidence type="ECO:0008006" key="3">
    <source>
        <dbReference type="Google" id="ProtNLM"/>
    </source>
</evidence>
<accession>A0ABN9WQN6</accession>
<reference evidence="1" key="1">
    <citation type="submission" date="2023-10" db="EMBL/GenBank/DDBJ databases">
        <authorList>
            <person name="Chen Y."/>
            <person name="Shah S."/>
            <person name="Dougan E. K."/>
            <person name="Thang M."/>
            <person name="Chan C."/>
        </authorList>
    </citation>
    <scope>NUCLEOTIDE SEQUENCE [LARGE SCALE GENOMIC DNA]</scope>
</reference>
<keyword evidence="2" id="KW-1185">Reference proteome</keyword>
<protein>
    <recommendedName>
        <fullName evidence="3">Feruloyl esterase</fullName>
    </recommendedName>
</protein>
<gene>
    <name evidence="1" type="ORF">PCOR1329_LOCUS68480</name>
</gene>
<evidence type="ECO:0000313" key="2">
    <source>
        <dbReference type="Proteomes" id="UP001189429"/>
    </source>
</evidence>
<organism evidence="1 2">
    <name type="scientific">Prorocentrum cordatum</name>
    <dbReference type="NCBI Taxonomy" id="2364126"/>
    <lineage>
        <taxon>Eukaryota</taxon>
        <taxon>Sar</taxon>
        <taxon>Alveolata</taxon>
        <taxon>Dinophyceae</taxon>
        <taxon>Prorocentrales</taxon>
        <taxon>Prorocentraceae</taxon>
        <taxon>Prorocentrum</taxon>
    </lineage>
</organism>
<proteinExistence type="predicted"/>
<dbReference type="SUPFAM" id="SSF53474">
    <property type="entry name" value="alpha/beta-Hydrolases"/>
    <property type="match status" value="1"/>
</dbReference>
<sequence length="147" mass="15265">MEKFNGDASKVIVTGTAEGGVGALQFAKAYPDLVSAAIITDAPSATYGGADDLEGLPVYVTADGSRGDAGAVDALVVALKGRASGTTKYTRYVKAPAAADPEFNPGYGHSSDIVYRDPQLWAWAYSFKGEGGRDGWGMSPLPFVAMH</sequence>
<comment type="caution">
    <text evidence="1">The sequence shown here is derived from an EMBL/GenBank/DDBJ whole genome shotgun (WGS) entry which is preliminary data.</text>
</comment>
<dbReference type="EMBL" id="CAUYUJ010018938">
    <property type="protein sequence ID" value="CAK0887417.1"/>
    <property type="molecule type" value="Genomic_DNA"/>
</dbReference>
<dbReference type="Proteomes" id="UP001189429">
    <property type="component" value="Unassembled WGS sequence"/>
</dbReference>
<dbReference type="Gene3D" id="3.40.50.1820">
    <property type="entry name" value="alpha/beta hydrolase"/>
    <property type="match status" value="1"/>
</dbReference>